<evidence type="ECO:0000259" key="4">
    <source>
        <dbReference type="PROSITE" id="PS51832"/>
    </source>
</evidence>
<feature type="domain" description="PAC" evidence="2">
    <location>
        <begin position="385"/>
        <end position="438"/>
    </location>
</feature>
<dbReference type="CDD" id="cd01949">
    <property type="entry name" value="GGDEF"/>
    <property type="match status" value="1"/>
</dbReference>
<dbReference type="CDD" id="cd13704">
    <property type="entry name" value="PBP2_HisK"/>
    <property type="match status" value="1"/>
</dbReference>
<dbReference type="eggNOG" id="COG3437">
    <property type="taxonomic scope" value="Bacteria"/>
</dbReference>
<evidence type="ECO:0000259" key="2">
    <source>
        <dbReference type="PROSITE" id="PS50113"/>
    </source>
</evidence>
<dbReference type="InterPro" id="IPR000700">
    <property type="entry name" value="PAS-assoc_C"/>
</dbReference>
<dbReference type="Pfam" id="PF00497">
    <property type="entry name" value="SBP_bac_3"/>
    <property type="match status" value="1"/>
</dbReference>
<dbReference type="KEGG" id="mpg:Theba_1561"/>
<dbReference type="SMART" id="SM00471">
    <property type="entry name" value="HDc"/>
    <property type="match status" value="1"/>
</dbReference>
<dbReference type="InterPro" id="IPR003607">
    <property type="entry name" value="HD/PDEase_dom"/>
</dbReference>
<dbReference type="Gene3D" id="3.30.450.20">
    <property type="entry name" value="PAS domain"/>
    <property type="match status" value="1"/>
</dbReference>
<dbReference type="InterPro" id="IPR043128">
    <property type="entry name" value="Rev_trsase/Diguanyl_cyclase"/>
</dbReference>
<dbReference type="eggNOG" id="COG0834">
    <property type="taxonomic scope" value="Bacteria"/>
</dbReference>
<evidence type="ECO:0000313" key="6">
    <source>
        <dbReference type="Proteomes" id="UP000002881"/>
    </source>
</evidence>
<dbReference type="PROSITE" id="PS51832">
    <property type="entry name" value="HD_GYP"/>
    <property type="match status" value="1"/>
</dbReference>
<dbReference type="NCBIfam" id="TIGR00254">
    <property type="entry name" value="GGDEF"/>
    <property type="match status" value="1"/>
</dbReference>
<dbReference type="InterPro" id="IPR000160">
    <property type="entry name" value="GGDEF_dom"/>
</dbReference>
<dbReference type="SUPFAM" id="SSF55781">
    <property type="entry name" value="GAF domain-like"/>
    <property type="match status" value="1"/>
</dbReference>
<gene>
    <name evidence="5" type="ORF">Theba_1561</name>
</gene>
<feature type="transmembrane region" description="Helical" evidence="1">
    <location>
        <begin position="251"/>
        <end position="275"/>
    </location>
</feature>
<dbReference type="InterPro" id="IPR052020">
    <property type="entry name" value="Cyclic_di-GMP/3'3'-cGAMP_PDE"/>
</dbReference>
<dbReference type="Pfam" id="PF08447">
    <property type="entry name" value="PAS_3"/>
    <property type="match status" value="1"/>
</dbReference>
<dbReference type="Gene3D" id="3.30.450.40">
    <property type="match status" value="1"/>
</dbReference>
<feature type="domain" description="HD-GYP" evidence="4">
    <location>
        <begin position="738"/>
        <end position="923"/>
    </location>
</feature>
<sequence length="923" mass="104748" precursor="true">MRKAFSIVFFMLLSLTLFGQMKYIFSGDVDYPPFEYENERGIPVGFNVDILRAISKALDFEIEIELRTWASARSALESGQIDGLLGMYYSEGRNLLVDFSNPHTILHGSIFYNKRTEGFSSLSDLRESRVAVQKGDLMDELVTSEGVGSEVVRVESPEIALRMLENGEVDAVLMNTLQGLFLIEDLSLKNLMDSEHPVTRLEYCFAVKRGDSELLSLLNEGLSIISSTGEYRQIFNKWFGNINAEDSSGDMLYWLFFAIPVASVVFLVLILMYFWNRTLRRQVKEKTASLSAKLEEERSVKTQLSLSMERYRSMSETISDYYYETEFPSDGKDPEIWRSESYERISGYSLDSPEPREFNWETIIHPEDLDCYKQHLEKVRSGKEERIEYRIIRRDGALRWVSEFSKPKYCGGGSKIKGICGAVRDITDEKLAKEELERTKDKVSKLHFVALKMEKSNEEDTIYHSIIDASVNILGMEKFSLYLLYDQELVTLESQGEVASVQGYLFRSGVLRDCVETGKSAFIESSSIRKVVPNCKDSVSIVPMKSIGALVSYHDSPMKQEEIKMVETLMAHAVEAIWRIRSDREIHYVTFHDQLTALYNRSFFEEEIDRLNVKRQMPISIVMGDVNGLKIVNDAFGHLEGDRLLKAVADCLKSSVRSDDIIARWGGDEFIMLLPQTDAQSAESLVNRIKKALDQVTGFSLPISVSFGIGTKSDIDQDFSETLVSAEEKMYRDKLLNNISMRNKTVEVLERSLLNKSYETEERTERIKTISRDFGKSIGLNEAELDNLLLLGALHDIGKIAVPEEILTKAGSLTAEEWKKIKSHPEAGFRIALSSPELIGIADEILSHHEWWDGSGYPRGLKGESIPLLARIISIIDAYDVMMSGRPYKHPVSSEEAIEELRTCAGKQFDPNLVDSFVSFLGL</sequence>
<dbReference type="PANTHER" id="PTHR45228">
    <property type="entry name" value="CYCLIC DI-GMP PHOSPHODIESTERASE TM_0186-RELATED"/>
    <property type="match status" value="1"/>
</dbReference>
<dbReference type="PANTHER" id="PTHR45228:SF1">
    <property type="entry name" value="CYCLIC DI-GMP PHOSPHODIESTERASE TM_0186"/>
    <property type="match status" value="1"/>
</dbReference>
<feature type="domain" description="GGDEF" evidence="3">
    <location>
        <begin position="617"/>
        <end position="744"/>
    </location>
</feature>
<dbReference type="Gene3D" id="3.30.70.270">
    <property type="match status" value="1"/>
</dbReference>
<dbReference type="InterPro" id="IPR035965">
    <property type="entry name" value="PAS-like_dom_sf"/>
</dbReference>
<dbReference type="CDD" id="cd00130">
    <property type="entry name" value="PAS"/>
    <property type="match status" value="1"/>
</dbReference>
<dbReference type="RefSeq" id="WP_014731142.1">
    <property type="nucleotide sequence ID" value="NC_017934.1"/>
</dbReference>
<dbReference type="Gene3D" id="1.10.3210.10">
    <property type="entry name" value="Hypothetical protein af1432"/>
    <property type="match status" value="1"/>
</dbReference>
<dbReference type="Gene3D" id="3.40.190.10">
    <property type="entry name" value="Periplasmic binding protein-like II"/>
    <property type="match status" value="2"/>
</dbReference>
<dbReference type="Pfam" id="PF00990">
    <property type="entry name" value="GGDEF"/>
    <property type="match status" value="1"/>
</dbReference>
<keyword evidence="1" id="KW-1133">Transmembrane helix</keyword>
<dbReference type="SUPFAM" id="SSF55073">
    <property type="entry name" value="Nucleotide cyclase"/>
    <property type="match status" value="1"/>
</dbReference>
<protein>
    <submittedName>
        <fullName evidence="5">PAS domain S-box/diguanylate cyclase (GGDEF) domain-containing protein</fullName>
    </submittedName>
</protein>
<dbReference type="eggNOG" id="COG2202">
    <property type="taxonomic scope" value="Bacteria"/>
</dbReference>
<keyword evidence="1" id="KW-0812">Transmembrane</keyword>
<dbReference type="PROSITE" id="PS50887">
    <property type="entry name" value="GGDEF"/>
    <property type="match status" value="1"/>
</dbReference>
<dbReference type="SMART" id="SM00062">
    <property type="entry name" value="PBPb"/>
    <property type="match status" value="1"/>
</dbReference>
<dbReference type="PROSITE" id="PS50113">
    <property type="entry name" value="PAC"/>
    <property type="match status" value="1"/>
</dbReference>
<dbReference type="GeneID" id="87107359"/>
<reference evidence="5 6" key="1">
    <citation type="journal article" date="2012" name="Genome Biol. Evol.">
        <title>Genome Sequence of the Mesophilic Thermotogales Bacterium Mesotoga prima MesG1.Ag.4.2 Reveals the Largest Thermotogales Genome To Date.</title>
        <authorList>
            <person name="Zhaxybayeva O."/>
            <person name="Swithers K.S."/>
            <person name="Foght J."/>
            <person name="Green A.G."/>
            <person name="Bruce D."/>
            <person name="Detter C."/>
            <person name="Han S."/>
            <person name="Teshima H."/>
            <person name="Han J."/>
            <person name="Woyke T."/>
            <person name="Pitluck S."/>
            <person name="Nolan M."/>
            <person name="Ivanova N."/>
            <person name="Pati A."/>
            <person name="Land M.L."/>
            <person name="Dlutek M."/>
            <person name="Doolittle W.F."/>
            <person name="Noll K.M."/>
            <person name="Nesbo C.L."/>
        </authorList>
    </citation>
    <scope>NUCLEOTIDE SEQUENCE [LARGE SCALE GENOMIC DNA]</scope>
    <source>
        <strain evidence="6">mesG1.Ag.4.2</strain>
    </source>
</reference>
<dbReference type="SUPFAM" id="SSF53850">
    <property type="entry name" value="Periplasmic binding protein-like II"/>
    <property type="match status" value="1"/>
</dbReference>
<evidence type="ECO:0000259" key="3">
    <source>
        <dbReference type="PROSITE" id="PS50887"/>
    </source>
</evidence>
<dbReference type="SUPFAM" id="SSF109604">
    <property type="entry name" value="HD-domain/PDEase-like"/>
    <property type="match status" value="1"/>
</dbReference>
<dbReference type="InterPro" id="IPR000014">
    <property type="entry name" value="PAS"/>
</dbReference>
<dbReference type="AlphaFoldDB" id="I2F5N0"/>
<name>I2F5N0_9BACT</name>
<accession>I2F5N0</accession>
<evidence type="ECO:0000313" key="5">
    <source>
        <dbReference type="EMBL" id="AFK07233.1"/>
    </source>
</evidence>
<dbReference type="STRING" id="660470.Theba_1561"/>
<dbReference type="Pfam" id="PF13487">
    <property type="entry name" value="HD_5"/>
    <property type="match status" value="1"/>
</dbReference>
<dbReference type="InterPro" id="IPR029787">
    <property type="entry name" value="Nucleotide_cyclase"/>
</dbReference>
<dbReference type="InterPro" id="IPR001638">
    <property type="entry name" value="Solute-binding_3/MltF_N"/>
</dbReference>
<dbReference type="SMART" id="SM00267">
    <property type="entry name" value="GGDEF"/>
    <property type="match status" value="1"/>
</dbReference>
<dbReference type="HOGENOM" id="CLU_000445_92_5_0"/>
<dbReference type="CDD" id="cd00077">
    <property type="entry name" value="HDc"/>
    <property type="match status" value="1"/>
</dbReference>
<keyword evidence="6" id="KW-1185">Reference proteome</keyword>
<keyword evidence="1" id="KW-0472">Membrane</keyword>
<organism evidence="5 6">
    <name type="scientific">Mesotoga prima MesG1.Ag.4.2</name>
    <dbReference type="NCBI Taxonomy" id="660470"/>
    <lineage>
        <taxon>Bacteria</taxon>
        <taxon>Thermotogati</taxon>
        <taxon>Thermotogota</taxon>
        <taxon>Thermotogae</taxon>
        <taxon>Kosmotogales</taxon>
        <taxon>Kosmotogaceae</taxon>
        <taxon>Mesotoga</taxon>
    </lineage>
</organism>
<dbReference type="EMBL" id="CP003532">
    <property type="protein sequence ID" value="AFK07233.1"/>
    <property type="molecule type" value="Genomic_DNA"/>
</dbReference>
<dbReference type="InterPro" id="IPR013655">
    <property type="entry name" value="PAS_fold_3"/>
</dbReference>
<dbReference type="InterPro" id="IPR029016">
    <property type="entry name" value="GAF-like_dom_sf"/>
</dbReference>
<dbReference type="SUPFAM" id="SSF55785">
    <property type="entry name" value="PYP-like sensor domain (PAS domain)"/>
    <property type="match status" value="1"/>
</dbReference>
<dbReference type="InterPro" id="IPR037522">
    <property type="entry name" value="HD_GYP_dom"/>
</dbReference>
<evidence type="ECO:0000256" key="1">
    <source>
        <dbReference type="SAM" id="Phobius"/>
    </source>
</evidence>
<dbReference type="eggNOG" id="COG2199">
    <property type="taxonomic scope" value="Bacteria"/>
</dbReference>
<dbReference type="Proteomes" id="UP000002881">
    <property type="component" value="Chromosome"/>
</dbReference>
<proteinExistence type="predicted"/>
<dbReference type="NCBIfam" id="TIGR00229">
    <property type="entry name" value="sensory_box"/>
    <property type="match status" value="1"/>
</dbReference>